<sequence>MNSWGKILGLIFGFMFFRWPGAIMGVLIGHYFDKAYAKALADSGGLSSLIKGQAPLASRAIFFHTLFSIMGHIAKSSGRVTESDIALATAFMDKMGLKGDIRKEAQAAYREGKQTDFPIKETLEEFKLYCFSRRDFMLVYLEIQTQAAYANGQLHPNAKAVLKKVAKELGIDDSTFNALLSQVAASVKHHQQNQSANSKVDINNAYNILGVKPTDDVKTIKKAYKRLMAQHHPDKLSAQGLPEQAIDLAKEKAQDIQAAYEAISTSKK</sequence>
<evidence type="ECO:0000313" key="11">
    <source>
        <dbReference type="Proteomes" id="UP000037600"/>
    </source>
</evidence>
<keyword evidence="5 7" id="KW-0472">Membrane</keyword>
<feature type="topological domain" description="Cytoplasmic" evidence="7">
    <location>
        <begin position="31"/>
        <end position="268"/>
    </location>
</feature>
<evidence type="ECO:0000256" key="5">
    <source>
        <dbReference type="ARBA" id="ARBA00023136"/>
    </source>
</evidence>
<dbReference type="Proteomes" id="UP000037600">
    <property type="component" value="Unassembled WGS sequence"/>
</dbReference>
<dbReference type="Pfam" id="PF00226">
    <property type="entry name" value="DnaJ"/>
    <property type="match status" value="1"/>
</dbReference>
<evidence type="ECO:0000256" key="6">
    <source>
        <dbReference type="ARBA" id="ARBA00023186"/>
    </source>
</evidence>
<dbReference type="InterPro" id="IPR050817">
    <property type="entry name" value="DjlA_DnaK_co-chaperone"/>
</dbReference>
<dbReference type="PATRIC" id="fig|1513271.3.peg.944"/>
<keyword evidence="2 7" id="KW-0997">Cell inner membrane</keyword>
<dbReference type="Pfam" id="PF05099">
    <property type="entry name" value="TerB"/>
    <property type="match status" value="1"/>
</dbReference>
<name>A0A0J8GZU2_9ALTE</name>
<keyword evidence="3 7" id="KW-0812">Transmembrane</keyword>
<evidence type="ECO:0000256" key="8">
    <source>
        <dbReference type="SAM" id="Phobius"/>
    </source>
</evidence>
<feature type="topological domain" description="Periplasmic" evidence="7">
    <location>
        <begin position="1"/>
        <end position="6"/>
    </location>
</feature>
<dbReference type="GO" id="GO:0051087">
    <property type="term" value="F:protein-folding chaperone binding"/>
    <property type="evidence" value="ECO:0007669"/>
    <property type="project" value="InterPro"/>
</dbReference>
<dbReference type="InterPro" id="IPR036869">
    <property type="entry name" value="J_dom_sf"/>
</dbReference>
<accession>A0A0J8GZU2</accession>
<dbReference type="PANTHER" id="PTHR24074">
    <property type="entry name" value="CO-CHAPERONE PROTEIN DJLA"/>
    <property type="match status" value="1"/>
</dbReference>
<dbReference type="InterPro" id="IPR023749">
    <property type="entry name" value="DjlA"/>
</dbReference>
<gene>
    <name evidence="7" type="primary">djlA</name>
    <name evidence="10" type="ORF">XM47_04560</name>
</gene>
<dbReference type="CDD" id="cd06257">
    <property type="entry name" value="DnaJ"/>
    <property type="match status" value="1"/>
</dbReference>
<reference evidence="10 11" key="1">
    <citation type="submission" date="2015-04" db="EMBL/GenBank/DDBJ databases">
        <title>Draft Genome Sequence of the Novel Agar-Digesting Marine Bacterium Q1.</title>
        <authorList>
            <person name="Li Y."/>
            <person name="Li D."/>
            <person name="Chen G."/>
            <person name="Du Z."/>
        </authorList>
    </citation>
    <scope>NUCLEOTIDE SEQUENCE [LARGE SCALE GENOMIC DNA]</scope>
    <source>
        <strain evidence="10 11">Q1</strain>
    </source>
</reference>
<feature type="domain" description="J" evidence="9">
    <location>
        <begin position="204"/>
        <end position="268"/>
    </location>
</feature>
<dbReference type="SMART" id="SM00271">
    <property type="entry name" value="DnaJ"/>
    <property type="match status" value="1"/>
</dbReference>
<comment type="subunit">
    <text evidence="7">Homodimer.</text>
</comment>
<evidence type="ECO:0000313" key="10">
    <source>
        <dbReference type="EMBL" id="KMT66268.1"/>
    </source>
</evidence>
<dbReference type="EMBL" id="LAZL01000005">
    <property type="protein sequence ID" value="KMT66268.1"/>
    <property type="molecule type" value="Genomic_DNA"/>
</dbReference>
<dbReference type="NCBIfam" id="NF006948">
    <property type="entry name" value="PRK09430.1"/>
    <property type="match status" value="1"/>
</dbReference>
<dbReference type="InterPro" id="IPR029024">
    <property type="entry name" value="TerB-like"/>
</dbReference>
<dbReference type="CDD" id="cd07316">
    <property type="entry name" value="terB_like_DjlA"/>
    <property type="match status" value="1"/>
</dbReference>
<dbReference type="Gene3D" id="1.10.3680.10">
    <property type="entry name" value="TerB-like"/>
    <property type="match status" value="1"/>
</dbReference>
<keyword evidence="11" id="KW-1185">Reference proteome</keyword>
<dbReference type="STRING" id="1513271.XM47_04560"/>
<evidence type="ECO:0000256" key="7">
    <source>
        <dbReference type="HAMAP-Rule" id="MF_01153"/>
    </source>
</evidence>
<evidence type="ECO:0000256" key="3">
    <source>
        <dbReference type="ARBA" id="ARBA00022692"/>
    </source>
</evidence>
<comment type="caution">
    <text evidence="10">The sequence shown here is derived from an EMBL/GenBank/DDBJ whole genome shotgun (WGS) entry which is preliminary data.</text>
</comment>
<feature type="transmembrane region" description="Helical" evidence="8">
    <location>
        <begin position="7"/>
        <end position="32"/>
    </location>
</feature>
<dbReference type="GO" id="GO:0005886">
    <property type="term" value="C:plasma membrane"/>
    <property type="evidence" value="ECO:0007669"/>
    <property type="project" value="UniProtKB-SubCell"/>
</dbReference>
<dbReference type="InterPro" id="IPR007791">
    <property type="entry name" value="DjlA_N"/>
</dbReference>
<dbReference type="OrthoDB" id="9782583at2"/>
<dbReference type="PRINTS" id="PR00625">
    <property type="entry name" value="JDOMAIN"/>
</dbReference>
<evidence type="ECO:0000259" key="9">
    <source>
        <dbReference type="PROSITE" id="PS50076"/>
    </source>
</evidence>
<dbReference type="InterPro" id="IPR001623">
    <property type="entry name" value="DnaJ_domain"/>
</dbReference>
<comment type="function">
    <text evidence="7">Regulatory DnaK co-chaperone. Direct interaction between DnaK and DjlA is needed for the induction of the wcaABCDE operon, involved in the synthesis of a colanic acid polysaccharide capsule, possibly through activation of the RcsB/RcsC phosphotransfer signaling pathway. The colanic acid capsule may help the bacterium survive conditions outside the host.</text>
</comment>
<keyword evidence="6 7" id="KW-0143">Chaperone</keyword>
<dbReference type="RefSeq" id="WP_048690256.1">
    <property type="nucleotide sequence ID" value="NZ_KQ130484.1"/>
</dbReference>
<evidence type="ECO:0000256" key="2">
    <source>
        <dbReference type="ARBA" id="ARBA00022519"/>
    </source>
</evidence>
<comment type="domain">
    <text evidence="7">The transmembrane domain is a dimerization domain.</text>
</comment>
<comment type="subcellular location">
    <subcellularLocation>
        <location evidence="7">Cell inner membrane</location>
        <topology evidence="7">Single-pass type III membrane protein</topology>
    </subcellularLocation>
</comment>
<dbReference type="SUPFAM" id="SSF158682">
    <property type="entry name" value="TerB-like"/>
    <property type="match status" value="1"/>
</dbReference>
<keyword evidence="1 7" id="KW-1003">Cell membrane</keyword>
<protein>
    <recommendedName>
        <fullName evidence="7">Co-chaperone protein DjlA</fullName>
    </recommendedName>
</protein>
<dbReference type="Gene3D" id="1.10.287.110">
    <property type="entry name" value="DnaJ domain"/>
    <property type="match status" value="1"/>
</dbReference>
<keyword evidence="4 7" id="KW-1133">Transmembrane helix</keyword>
<proteinExistence type="inferred from homology"/>
<organism evidence="10 11">
    <name type="scientific">Catenovulum maritimum</name>
    <dbReference type="NCBI Taxonomy" id="1513271"/>
    <lineage>
        <taxon>Bacteria</taxon>
        <taxon>Pseudomonadati</taxon>
        <taxon>Pseudomonadota</taxon>
        <taxon>Gammaproteobacteria</taxon>
        <taxon>Alteromonadales</taxon>
        <taxon>Alteromonadaceae</taxon>
        <taxon>Catenovulum</taxon>
    </lineage>
</organism>
<evidence type="ECO:0000256" key="4">
    <source>
        <dbReference type="ARBA" id="ARBA00022989"/>
    </source>
</evidence>
<dbReference type="PROSITE" id="PS50076">
    <property type="entry name" value="DNAJ_2"/>
    <property type="match status" value="1"/>
</dbReference>
<evidence type="ECO:0000256" key="1">
    <source>
        <dbReference type="ARBA" id="ARBA00022475"/>
    </source>
</evidence>
<dbReference type="HAMAP" id="MF_01153">
    <property type="entry name" value="DjlA"/>
    <property type="match status" value="1"/>
</dbReference>
<dbReference type="AlphaFoldDB" id="A0A0J8GZU2"/>
<dbReference type="SUPFAM" id="SSF46565">
    <property type="entry name" value="Chaperone J-domain"/>
    <property type="match status" value="1"/>
</dbReference>